<feature type="domain" description="Dihydroneopterin aldolase/epimerase" evidence="8">
    <location>
        <begin position="134"/>
        <end position="236"/>
    </location>
</feature>
<evidence type="ECO:0000256" key="2">
    <source>
        <dbReference type="ARBA" id="ARBA00005013"/>
    </source>
</evidence>
<dbReference type="Proteomes" id="UP000698800">
    <property type="component" value="Unassembled WGS sequence"/>
</dbReference>
<dbReference type="GO" id="GO:0005737">
    <property type="term" value="C:cytoplasm"/>
    <property type="evidence" value="ECO:0007669"/>
    <property type="project" value="TreeGrafter"/>
</dbReference>
<evidence type="ECO:0000256" key="1">
    <source>
        <dbReference type="ARBA" id="ARBA00001353"/>
    </source>
</evidence>
<accession>A0A9P8KU11</accession>
<dbReference type="GO" id="GO:0004150">
    <property type="term" value="F:dihydroneopterin aldolase activity"/>
    <property type="evidence" value="ECO:0007669"/>
    <property type="project" value="UniProtKB-EC"/>
</dbReference>
<evidence type="ECO:0000313" key="10">
    <source>
        <dbReference type="Proteomes" id="UP000698800"/>
    </source>
</evidence>
<comment type="caution">
    <text evidence="9">The sequence shown here is derived from an EMBL/GenBank/DDBJ whole genome shotgun (WGS) entry which is preliminary data.</text>
</comment>
<comment type="pathway">
    <text evidence="2">Cofactor biosynthesis; tetrahydrofolate biosynthesis; 2-amino-4-hydroxy-6-hydroxymethyl-7,8-dihydropteridine diphosphate from 7,8-dihydroneopterin triphosphate: step 3/4.</text>
</comment>
<protein>
    <recommendedName>
        <fullName evidence="4">dihydroneopterin aldolase</fullName>
        <ecNumber evidence="4">4.1.2.25</ecNumber>
    </recommendedName>
    <alternativeName>
        <fullName evidence="7">7,8-dihydroneopterin aldolase</fullName>
    </alternativeName>
</protein>
<dbReference type="OrthoDB" id="5425486at2759"/>
<keyword evidence="6" id="KW-0456">Lyase</keyword>
<evidence type="ECO:0000256" key="7">
    <source>
        <dbReference type="ARBA" id="ARBA00032903"/>
    </source>
</evidence>
<evidence type="ECO:0000259" key="8">
    <source>
        <dbReference type="SMART" id="SM00905"/>
    </source>
</evidence>
<evidence type="ECO:0000313" key="9">
    <source>
        <dbReference type="EMBL" id="KAH0534043.1"/>
    </source>
</evidence>
<dbReference type="EMBL" id="JAGHQL010000284">
    <property type="protein sequence ID" value="KAH0534043.1"/>
    <property type="molecule type" value="Genomic_DNA"/>
</dbReference>
<keyword evidence="5" id="KW-0289">Folate biosynthesis</keyword>
<dbReference type="AlphaFoldDB" id="A0A9P8KU11"/>
<comment type="catalytic activity">
    <reaction evidence="1">
        <text>7,8-dihydroneopterin = 6-hydroxymethyl-7,8-dihydropterin + glycolaldehyde</text>
        <dbReference type="Rhea" id="RHEA:10540"/>
        <dbReference type="ChEBI" id="CHEBI:17001"/>
        <dbReference type="ChEBI" id="CHEBI:17071"/>
        <dbReference type="ChEBI" id="CHEBI:44841"/>
        <dbReference type="EC" id="4.1.2.25"/>
    </reaction>
</comment>
<dbReference type="InterPro" id="IPR006157">
    <property type="entry name" value="FolB_dom"/>
</dbReference>
<dbReference type="SUPFAM" id="SSF55620">
    <property type="entry name" value="Tetrahydrobiopterin biosynthesis enzymes-like"/>
    <property type="match status" value="2"/>
</dbReference>
<dbReference type="PANTHER" id="PTHR42844">
    <property type="entry name" value="DIHYDRONEOPTERIN ALDOLASE 1-RELATED"/>
    <property type="match status" value="1"/>
</dbReference>
<dbReference type="NCBIfam" id="TIGR00526">
    <property type="entry name" value="folB_dom"/>
    <property type="match status" value="1"/>
</dbReference>
<evidence type="ECO:0000256" key="3">
    <source>
        <dbReference type="ARBA" id="ARBA00005708"/>
    </source>
</evidence>
<organism evidence="9 10">
    <name type="scientific">Glutinoglossum americanum</name>
    <dbReference type="NCBI Taxonomy" id="1670608"/>
    <lineage>
        <taxon>Eukaryota</taxon>
        <taxon>Fungi</taxon>
        <taxon>Dikarya</taxon>
        <taxon>Ascomycota</taxon>
        <taxon>Pezizomycotina</taxon>
        <taxon>Geoglossomycetes</taxon>
        <taxon>Geoglossales</taxon>
        <taxon>Geoglossaceae</taxon>
        <taxon>Glutinoglossum</taxon>
    </lineage>
</organism>
<dbReference type="GO" id="GO:0046656">
    <property type="term" value="P:folic acid biosynthetic process"/>
    <property type="evidence" value="ECO:0007669"/>
    <property type="project" value="UniProtKB-KW"/>
</dbReference>
<dbReference type="EC" id="4.1.2.25" evidence="4"/>
<evidence type="ECO:0000256" key="5">
    <source>
        <dbReference type="ARBA" id="ARBA00022909"/>
    </source>
</evidence>
<proteinExistence type="inferred from homology"/>
<dbReference type="InterPro" id="IPR006156">
    <property type="entry name" value="Dihydroneopterin_aldolase"/>
</dbReference>
<evidence type="ECO:0000256" key="4">
    <source>
        <dbReference type="ARBA" id="ARBA00013043"/>
    </source>
</evidence>
<dbReference type="InterPro" id="IPR043133">
    <property type="entry name" value="GTP-CH-I_C/QueF"/>
</dbReference>
<reference evidence="9" key="1">
    <citation type="submission" date="2021-03" db="EMBL/GenBank/DDBJ databases">
        <title>Comparative genomics and phylogenomic investigation of the class Geoglossomycetes provide insights into ecological specialization and systematics.</title>
        <authorList>
            <person name="Melie T."/>
            <person name="Pirro S."/>
            <person name="Miller A.N."/>
            <person name="Quandt A."/>
        </authorList>
    </citation>
    <scope>NUCLEOTIDE SEQUENCE</scope>
    <source>
        <strain evidence="9">GBOQ0MN5Z8</strain>
    </source>
</reference>
<dbReference type="Gene3D" id="3.30.1130.10">
    <property type="match status" value="2"/>
</dbReference>
<dbReference type="SMART" id="SM00905">
    <property type="entry name" value="FolB"/>
    <property type="match status" value="2"/>
</dbReference>
<dbReference type="Pfam" id="PF02152">
    <property type="entry name" value="FolB"/>
    <property type="match status" value="2"/>
</dbReference>
<evidence type="ECO:0000256" key="6">
    <source>
        <dbReference type="ARBA" id="ARBA00023239"/>
    </source>
</evidence>
<name>A0A9P8KU11_9PEZI</name>
<comment type="similarity">
    <text evidence="3">Belongs to the DHNA family.</text>
</comment>
<keyword evidence="10" id="KW-1185">Reference proteome</keyword>
<gene>
    <name evidence="9" type="ORF">FGG08_007350</name>
</gene>
<sequence>MTDTVFLRNAAISAVIGRDCWHREKSQPALISLRLLTDIELTGETDDVVNTIDYGTVYKAVADAMTNSSYPTLDAFTEKACRVALKAGGGKCVKGTVMLPKALLQAEGRDGGVRCEIEMEATQAEAVAVRSKTLSIRNLRLSCIIGVNKHEREHKQLVVVNLKLYDPPTPDHTDYQKALMPVFKHIENSSYQTLEAFVVSLAKLLMSDMGYVKVTISAEKPNAYGLVDCPGVEITRTKKSSPAHSSPSLVVNE</sequence>
<dbReference type="PANTHER" id="PTHR42844:SF1">
    <property type="entry name" value="DIHYDRONEOPTERIN ALDOLASE 1-RELATED"/>
    <property type="match status" value="1"/>
</dbReference>
<feature type="domain" description="Dihydroneopterin aldolase/epimerase" evidence="8">
    <location>
        <begin position="5"/>
        <end position="119"/>
    </location>
</feature>